<dbReference type="InterPro" id="IPR050282">
    <property type="entry name" value="Cycloisomerase_2"/>
</dbReference>
<keyword evidence="2" id="KW-0313">Glucose metabolism</keyword>
<evidence type="ECO:0000313" key="3">
    <source>
        <dbReference type="EMBL" id="AWM12608.1"/>
    </source>
</evidence>
<dbReference type="GO" id="GO:0005829">
    <property type="term" value="C:cytosol"/>
    <property type="evidence" value="ECO:0007669"/>
    <property type="project" value="TreeGrafter"/>
</dbReference>
<dbReference type="EMBL" id="CP029463">
    <property type="protein sequence ID" value="AWM12608.1"/>
    <property type="molecule type" value="Genomic_DNA"/>
</dbReference>
<dbReference type="FunFam" id="2.130.10.10:FF:000306">
    <property type="entry name" value="3-carboxymuconate cyclase"/>
    <property type="match status" value="1"/>
</dbReference>
<proteinExistence type="inferred from homology"/>
<dbReference type="InterPro" id="IPR015943">
    <property type="entry name" value="WD40/YVTN_repeat-like_dom_sf"/>
</dbReference>
<dbReference type="PANTHER" id="PTHR30344:SF1">
    <property type="entry name" value="6-PHOSPHOGLUCONOLACTONASE"/>
    <property type="match status" value="1"/>
</dbReference>
<evidence type="ECO:0000313" key="4">
    <source>
        <dbReference type="Proteomes" id="UP000245429"/>
    </source>
</evidence>
<dbReference type="Pfam" id="PF10282">
    <property type="entry name" value="Lactonase"/>
    <property type="match status" value="1"/>
</dbReference>
<name>A0A2U8QR63_9FLAO</name>
<accession>A0A2U8QR63</accession>
<dbReference type="GO" id="GO:0017057">
    <property type="term" value="F:6-phosphogluconolactonase activity"/>
    <property type="evidence" value="ECO:0007669"/>
    <property type="project" value="TreeGrafter"/>
</dbReference>
<dbReference type="AlphaFoldDB" id="A0A2U8QR63"/>
<dbReference type="OrthoDB" id="9790815at2"/>
<keyword evidence="2" id="KW-0119">Carbohydrate metabolism</keyword>
<keyword evidence="4" id="KW-1185">Reference proteome</keyword>
<dbReference type="SUPFAM" id="SSF51004">
    <property type="entry name" value="C-terminal (heme d1) domain of cytochrome cd1-nitrite reductase"/>
    <property type="match status" value="1"/>
</dbReference>
<evidence type="ECO:0000256" key="1">
    <source>
        <dbReference type="ARBA" id="ARBA00005564"/>
    </source>
</evidence>
<dbReference type="RefSeq" id="WP_109568017.1">
    <property type="nucleotide sequence ID" value="NZ_CP029463.1"/>
</dbReference>
<comment type="similarity">
    <text evidence="1">Belongs to the cycloisomerase 2 family.</text>
</comment>
<sequence>MKQFTIISLFLFMASTAQEHYNLIVGTYTNACFSEGIYVYDFNLQTLEYQLKSHTDKVMNPSYFALDSEKEHLYSVNENGNESTLSAFRYDPQTGLLNLMNKVDSKGADPCYIINDDKNVISANYTGGTISVFPKKPDGSLADAVQVIEHKGSGPNEKRQEASHLHMVYFSPDHQYVFANDLGSDKIYIYHYHANGGTQTLLLKDEINLKKGSGPRHLVFSPKGNFVYVLQELDGTLSVLEWKKNQLHLIQETTVAPNLFNGINGAADIHMSQDGKFLYVTNRGDANTISVFKVSGNGTLNMIQQISTQGSAPRNFTLSPDDAYVLVANQNTNNIVIYSRNTKNGTLTDTGKRIDLCQPVCLVFDKVE</sequence>
<gene>
    <name evidence="3" type="ORF">DI487_01120</name>
</gene>
<organism evidence="3 4">
    <name type="scientific">Flavobacterium sediminis</name>
    <dbReference type="NCBI Taxonomy" id="2201181"/>
    <lineage>
        <taxon>Bacteria</taxon>
        <taxon>Pseudomonadati</taxon>
        <taxon>Bacteroidota</taxon>
        <taxon>Flavobacteriia</taxon>
        <taxon>Flavobacteriales</taxon>
        <taxon>Flavobacteriaceae</taxon>
        <taxon>Flavobacterium</taxon>
    </lineage>
</organism>
<dbReference type="GO" id="GO:0006006">
    <property type="term" value="P:glucose metabolic process"/>
    <property type="evidence" value="ECO:0007669"/>
    <property type="project" value="UniProtKB-KW"/>
</dbReference>
<dbReference type="InterPro" id="IPR011048">
    <property type="entry name" value="Haem_d1_sf"/>
</dbReference>
<dbReference type="Gene3D" id="2.130.10.10">
    <property type="entry name" value="YVTN repeat-like/Quinoprotein amine dehydrogenase"/>
    <property type="match status" value="1"/>
</dbReference>
<dbReference type="KEGG" id="fse:DI487_01120"/>
<dbReference type="PANTHER" id="PTHR30344">
    <property type="entry name" value="6-PHOSPHOGLUCONOLACTONASE-RELATED"/>
    <property type="match status" value="1"/>
</dbReference>
<protein>
    <submittedName>
        <fullName evidence="3">6-phosphogluconolactonase</fullName>
    </submittedName>
</protein>
<dbReference type="Proteomes" id="UP000245429">
    <property type="component" value="Chromosome"/>
</dbReference>
<dbReference type="InterPro" id="IPR019405">
    <property type="entry name" value="Lactonase_7-beta_prop"/>
</dbReference>
<evidence type="ECO:0000256" key="2">
    <source>
        <dbReference type="ARBA" id="ARBA00022526"/>
    </source>
</evidence>
<reference evidence="3 4" key="1">
    <citation type="submission" date="2018-05" db="EMBL/GenBank/DDBJ databases">
        <title>Flavobacterium sp. MEBiC07310.</title>
        <authorList>
            <person name="Baek K."/>
        </authorList>
    </citation>
    <scope>NUCLEOTIDE SEQUENCE [LARGE SCALE GENOMIC DNA]</scope>
    <source>
        <strain evidence="3 4">MEBiC07310</strain>
    </source>
</reference>